<keyword evidence="7" id="KW-0456">Lyase</keyword>
<dbReference type="GO" id="GO:0106300">
    <property type="term" value="P:protein-DNA covalent cross-linking repair"/>
    <property type="evidence" value="ECO:0007669"/>
    <property type="project" value="InterPro"/>
</dbReference>
<evidence type="ECO:0000256" key="6">
    <source>
        <dbReference type="ARBA" id="ARBA00023125"/>
    </source>
</evidence>
<dbReference type="InterPro" id="IPR036590">
    <property type="entry name" value="SRAP-like"/>
</dbReference>
<gene>
    <name evidence="9" type="ORF">OSTQU699_LOCUS1916</name>
</gene>
<keyword evidence="10" id="KW-1185">Reference proteome</keyword>
<dbReference type="GO" id="GO:0008233">
    <property type="term" value="F:peptidase activity"/>
    <property type="evidence" value="ECO:0007669"/>
    <property type="project" value="UniProtKB-KW"/>
</dbReference>
<evidence type="ECO:0000256" key="3">
    <source>
        <dbReference type="ARBA" id="ARBA00022763"/>
    </source>
</evidence>
<dbReference type="AlphaFoldDB" id="A0A8S1IRN3"/>
<evidence type="ECO:0000256" key="1">
    <source>
        <dbReference type="ARBA" id="ARBA00008136"/>
    </source>
</evidence>
<feature type="region of interest" description="Disordered" evidence="8">
    <location>
        <begin position="270"/>
        <end position="390"/>
    </location>
</feature>
<protein>
    <recommendedName>
        <fullName evidence="11">Embryonic stem cell-specific 5-hydroxymethylcytosine-binding protein</fullName>
    </recommendedName>
</protein>
<dbReference type="Proteomes" id="UP000708148">
    <property type="component" value="Unassembled WGS sequence"/>
</dbReference>
<dbReference type="InterPro" id="IPR003738">
    <property type="entry name" value="SRAP"/>
</dbReference>
<accession>A0A8S1IRN3</accession>
<reference evidence="9" key="1">
    <citation type="submission" date="2020-12" db="EMBL/GenBank/DDBJ databases">
        <authorList>
            <person name="Iha C."/>
        </authorList>
    </citation>
    <scope>NUCLEOTIDE SEQUENCE</scope>
</reference>
<keyword evidence="4" id="KW-0378">Hydrolase</keyword>
<sequence>MCGRARCSLAPEDVAKNARVEGDRWRDREKYRPSYNVGPGRWLPIVKHAADGGRELQTMKWGLVPSFTQKGSLPDHFRMFNARSETIVEKPVFNRLLSSKRCVVVVNGFYEWHGDGQQKQPFYVSLGNAEDVMMFAGLYDCWEGGDGDSLHTFAIVTTDSSKRLSWLHGRMPVVLRTLDAIDEWLDPSFGAAFLSKLCVPYNGRDLAWHPVTHSIGKLGFDGPECCKDTRKKGIGSFFKHKVSMASGAEEKGQKESMPATRELQSKLSSLKTENVGKVETSSSTKLAKQSLSDGLDQVREEASQKGPPVKPEQEIMEGVEDAPQAGVSNREEVEAGKGAHAQGQTSKRGRDNAGMLRAVPKTPPSSPVSPSSKRQRGSNNMTITSFFSRR</sequence>
<dbReference type="Gene3D" id="3.90.1680.10">
    <property type="entry name" value="SOS response associated peptidase-like"/>
    <property type="match status" value="1"/>
</dbReference>
<name>A0A8S1IRN3_9CHLO</name>
<evidence type="ECO:0008006" key="11">
    <source>
        <dbReference type="Google" id="ProtNLM"/>
    </source>
</evidence>
<keyword evidence="2" id="KW-0645">Protease</keyword>
<dbReference type="EMBL" id="CAJHUC010000500">
    <property type="protein sequence ID" value="CAD7696555.1"/>
    <property type="molecule type" value="Genomic_DNA"/>
</dbReference>
<dbReference type="GO" id="GO:0006508">
    <property type="term" value="P:proteolysis"/>
    <property type="evidence" value="ECO:0007669"/>
    <property type="project" value="UniProtKB-KW"/>
</dbReference>
<keyword evidence="3" id="KW-0227">DNA damage</keyword>
<keyword evidence="5" id="KW-0190">Covalent protein-DNA linkage</keyword>
<comment type="caution">
    <text evidence="9">The sequence shown here is derived from an EMBL/GenBank/DDBJ whole genome shotgun (WGS) entry which is preliminary data.</text>
</comment>
<comment type="similarity">
    <text evidence="1">Belongs to the SOS response-associated peptidase family.</text>
</comment>
<dbReference type="SUPFAM" id="SSF143081">
    <property type="entry name" value="BB1717-like"/>
    <property type="match status" value="1"/>
</dbReference>
<feature type="compositionally biased region" description="Polar residues" evidence="8">
    <location>
        <begin position="279"/>
        <end position="292"/>
    </location>
</feature>
<feature type="compositionally biased region" description="Polar residues" evidence="8">
    <location>
        <begin position="377"/>
        <end position="390"/>
    </location>
</feature>
<evidence type="ECO:0000313" key="10">
    <source>
        <dbReference type="Proteomes" id="UP000708148"/>
    </source>
</evidence>
<dbReference type="PANTHER" id="PTHR13604:SF0">
    <property type="entry name" value="ABASIC SITE PROCESSING PROTEIN HMCES"/>
    <property type="match status" value="1"/>
</dbReference>
<keyword evidence="6" id="KW-0238">DNA-binding</keyword>
<proteinExistence type="inferred from homology"/>
<dbReference type="Pfam" id="PF02586">
    <property type="entry name" value="SRAP"/>
    <property type="match status" value="1"/>
</dbReference>
<organism evidence="9 10">
    <name type="scientific">Ostreobium quekettii</name>
    <dbReference type="NCBI Taxonomy" id="121088"/>
    <lineage>
        <taxon>Eukaryota</taxon>
        <taxon>Viridiplantae</taxon>
        <taxon>Chlorophyta</taxon>
        <taxon>core chlorophytes</taxon>
        <taxon>Ulvophyceae</taxon>
        <taxon>TCBD clade</taxon>
        <taxon>Bryopsidales</taxon>
        <taxon>Ostreobineae</taxon>
        <taxon>Ostreobiaceae</taxon>
        <taxon>Ostreobium</taxon>
    </lineage>
</organism>
<evidence type="ECO:0000256" key="8">
    <source>
        <dbReference type="SAM" id="MobiDB-lite"/>
    </source>
</evidence>
<dbReference type="OrthoDB" id="2111841at2759"/>
<evidence type="ECO:0000313" key="9">
    <source>
        <dbReference type="EMBL" id="CAD7696555.1"/>
    </source>
</evidence>
<evidence type="ECO:0000256" key="7">
    <source>
        <dbReference type="ARBA" id="ARBA00023239"/>
    </source>
</evidence>
<evidence type="ECO:0000256" key="4">
    <source>
        <dbReference type="ARBA" id="ARBA00022801"/>
    </source>
</evidence>
<evidence type="ECO:0000256" key="5">
    <source>
        <dbReference type="ARBA" id="ARBA00023124"/>
    </source>
</evidence>
<evidence type="ECO:0000256" key="2">
    <source>
        <dbReference type="ARBA" id="ARBA00022670"/>
    </source>
</evidence>
<dbReference type="PANTHER" id="PTHR13604">
    <property type="entry name" value="DC12-RELATED"/>
    <property type="match status" value="1"/>
</dbReference>
<dbReference type="GO" id="GO:0003697">
    <property type="term" value="F:single-stranded DNA binding"/>
    <property type="evidence" value="ECO:0007669"/>
    <property type="project" value="InterPro"/>
</dbReference>
<dbReference type="GO" id="GO:0016829">
    <property type="term" value="F:lyase activity"/>
    <property type="evidence" value="ECO:0007669"/>
    <property type="project" value="UniProtKB-KW"/>
</dbReference>